<accession>A0ACB8YX46</accession>
<comment type="caution">
    <text evidence="1">The sequence shown here is derived from an EMBL/GenBank/DDBJ whole genome shotgun (WGS) entry which is preliminary data.</text>
</comment>
<dbReference type="EMBL" id="CM042017">
    <property type="protein sequence ID" value="KAI3690307.1"/>
    <property type="molecule type" value="Genomic_DNA"/>
</dbReference>
<organism evidence="1 2">
    <name type="scientific">Cichorium intybus</name>
    <name type="common">Chicory</name>
    <dbReference type="NCBI Taxonomy" id="13427"/>
    <lineage>
        <taxon>Eukaryota</taxon>
        <taxon>Viridiplantae</taxon>
        <taxon>Streptophyta</taxon>
        <taxon>Embryophyta</taxon>
        <taxon>Tracheophyta</taxon>
        <taxon>Spermatophyta</taxon>
        <taxon>Magnoliopsida</taxon>
        <taxon>eudicotyledons</taxon>
        <taxon>Gunneridae</taxon>
        <taxon>Pentapetalae</taxon>
        <taxon>asterids</taxon>
        <taxon>campanulids</taxon>
        <taxon>Asterales</taxon>
        <taxon>Asteraceae</taxon>
        <taxon>Cichorioideae</taxon>
        <taxon>Cichorieae</taxon>
        <taxon>Cichoriinae</taxon>
        <taxon>Cichorium</taxon>
    </lineage>
</organism>
<evidence type="ECO:0000313" key="1">
    <source>
        <dbReference type="EMBL" id="KAI3690307.1"/>
    </source>
</evidence>
<dbReference type="Proteomes" id="UP001055811">
    <property type="component" value="Linkage Group LG09"/>
</dbReference>
<reference evidence="2" key="1">
    <citation type="journal article" date="2022" name="Mol. Ecol. Resour.">
        <title>The genomes of chicory, endive, great burdock and yacon provide insights into Asteraceae palaeo-polyploidization history and plant inulin production.</title>
        <authorList>
            <person name="Fan W."/>
            <person name="Wang S."/>
            <person name="Wang H."/>
            <person name="Wang A."/>
            <person name="Jiang F."/>
            <person name="Liu H."/>
            <person name="Zhao H."/>
            <person name="Xu D."/>
            <person name="Zhang Y."/>
        </authorList>
    </citation>
    <scope>NUCLEOTIDE SEQUENCE [LARGE SCALE GENOMIC DNA]</scope>
    <source>
        <strain evidence="2">cv. Punajuju</strain>
    </source>
</reference>
<sequence>MHVHRKVYNRRVFGSGYSGYDPSRRRSQNSPKFVGKHTFARLSYKLLFSNTQSHHPIPFQFRINTLNNLCIYIAGSDLTPP</sequence>
<protein>
    <submittedName>
        <fullName evidence="1">Uncharacterized protein</fullName>
    </submittedName>
</protein>
<proteinExistence type="predicted"/>
<evidence type="ECO:0000313" key="2">
    <source>
        <dbReference type="Proteomes" id="UP001055811"/>
    </source>
</evidence>
<keyword evidence="2" id="KW-1185">Reference proteome</keyword>
<name>A0ACB8YX46_CICIN</name>
<gene>
    <name evidence="1" type="ORF">L2E82_48287</name>
</gene>
<reference evidence="1 2" key="2">
    <citation type="journal article" date="2022" name="Mol. Ecol. Resour.">
        <title>The genomes of chicory, endive, great burdock and yacon provide insights into Asteraceae paleo-polyploidization history and plant inulin production.</title>
        <authorList>
            <person name="Fan W."/>
            <person name="Wang S."/>
            <person name="Wang H."/>
            <person name="Wang A."/>
            <person name="Jiang F."/>
            <person name="Liu H."/>
            <person name="Zhao H."/>
            <person name="Xu D."/>
            <person name="Zhang Y."/>
        </authorList>
    </citation>
    <scope>NUCLEOTIDE SEQUENCE [LARGE SCALE GENOMIC DNA]</scope>
    <source>
        <strain evidence="2">cv. Punajuju</strain>
        <tissue evidence="1">Leaves</tissue>
    </source>
</reference>